<accession>M7BM40</accession>
<protein>
    <submittedName>
        <fullName evidence="2">Uncharacterized protein</fullName>
    </submittedName>
</protein>
<gene>
    <name evidence="2" type="ORF">UY3_06022</name>
</gene>
<proteinExistence type="predicted"/>
<evidence type="ECO:0000313" key="3">
    <source>
        <dbReference type="Proteomes" id="UP000031443"/>
    </source>
</evidence>
<keyword evidence="3" id="KW-1185">Reference proteome</keyword>
<dbReference type="EMBL" id="KB523916">
    <property type="protein sequence ID" value="EMP36785.1"/>
    <property type="molecule type" value="Genomic_DNA"/>
</dbReference>
<organism evidence="2 3">
    <name type="scientific">Chelonia mydas</name>
    <name type="common">Green sea-turtle</name>
    <name type="synonym">Chelonia agassizi</name>
    <dbReference type="NCBI Taxonomy" id="8469"/>
    <lineage>
        <taxon>Eukaryota</taxon>
        <taxon>Metazoa</taxon>
        <taxon>Chordata</taxon>
        <taxon>Craniata</taxon>
        <taxon>Vertebrata</taxon>
        <taxon>Euteleostomi</taxon>
        <taxon>Archelosauria</taxon>
        <taxon>Testudinata</taxon>
        <taxon>Testudines</taxon>
        <taxon>Cryptodira</taxon>
        <taxon>Durocryptodira</taxon>
        <taxon>Americhelydia</taxon>
        <taxon>Chelonioidea</taxon>
        <taxon>Cheloniidae</taxon>
        <taxon>Chelonia</taxon>
    </lineage>
</organism>
<dbReference type="Proteomes" id="UP000031443">
    <property type="component" value="Unassembled WGS sequence"/>
</dbReference>
<evidence type="ECO:0000256" key="1">
    <source>
        <dbReference type="SAM" id="MobiDB-lite"/>
    </source>
</evidence>
<name>M7BM40_CHEMY</name>
<dbReference type="AlphaFoldDB" id="M7BM40"/>
<reference evidence="3" key="1">
    <citation type="journal article" date="2013" name="Nat. Genet.">
        <title>The draft genomes of soft-shell turtle and green sea turtle yield insights into the development and evolution of the turtle-specific body plan.</title>
        <authorList>
            <person name="Wang Z."/>
            <person name="Pascual-Anaya J."/>
            <person name="Zadissa A."/>
            <person name="Li W."/>
            <person name="Niimura Y."/>
            <person name="Huang Z."/>
            <person name="Li C."/>
            <person name="White S."/>
            <person name="Xiong Z."/>
            <person name="Fang D."/>
            <person name="Wang B."/>
            <person name="Ming Y."/>
            <person name="Chen Y."/>
            <person name="Zheng Y."/>
            <person name="Kuraku S."/>
            <person name="Pignatelli M."/>
            <person name="Herrero J."/>
            <person name="Beal K."/>
            <person name="Nozawa M."/>
            <person name="Li Q."/>
            <person name="Wang J."/>
            <person name="Zhang H."/>
            <person name="Yu L."/>
            <person name="Shigenobu S."/>
            <person name="Wang J."/>
            <person name="Liu J."/>
            <person name="Flicek P."/>
            <person name="Searle S."/>
            <person name="Wang J."/>
            <person name="Kuratani S."/>
            <person name="Yin Y."/>
            <person name="Aken B."/>
            <person name="Zhang G."/>
            <person name="Irie N."/>
        </authorList>
    </citation>
    <scope>NUCLEOTIDE SEQUENCE [LARGE SCALE GENOMIC DNA]</scope>
</reference>
<sequence>MPENDSSIGEAPGKGSASSPLLELFPTRGKDSGSSLLLEPFPPADRAGCPAEEPAQVQAVIWEGVNEGFHPIRLNLEDTAPHNHILVSGLFQNGGTCVMEPKLAMNIQL</sequence>
<evidence type="ECO:0000313" key="2">
    <source>
        <dbReference type="EMBL" id="EMP36785.1"/>
    </source>
</evidence>
<feature type="region of interest" description="Disordered" evidence="1">
    <location>
        <begin position="1"/>
        <end position="52"/>
    </location>
</feature>